<dbReference type="AlphaFoldDB" id="A0AAD5N9F0"/>
<name>A0AAD5N9F0_PARTN</name>
<dbReference type="EMBL" id="JAHQIW010004042">
    <property type="protein sequence ID" value="KAJ1360944.1"/>
    <property type="molecule type" value="Genomic_DNA"/>
</dbReference>
<dbReference type="Proteomes" id="UP001196413">
    <property type="component" value="Unassembled WGS sequence"/>
</dbReference>
<evidence type="ECO:0000313" key="3">
    <source>
        <dbReference type="Proteomes" id="UP001196413"/>
    </source>
</evidence>
<accession>A0AAD5N9F0</accession>
<gene>
    <name evidence="2" type="ORF">KIN20_020072</name>
</gene>
<keyword evidence="3" id="KW-1185">Reference proteome</keyword>
<comment type="caution">
    <text evidence="2">The sequence shown here is derived from an EMBL/GenBank/DDBJ whole genome shotgun (WGS) entry which is preliminary data.</text>
</comment>
<evidence type="ECO:0000313" key="2">
    <source>
        <dbReference type="EMBL" id="KAJ1360944.1"/>
    </source>
</evidence>
<organism evidence="2 3">
    <name type="scientific">Parelaphostrongylus tenuis</name>
    <name type="common">Meningeal worm</name>
    <dbReference type="NCBI Taxonomy" id="148309"/>
    <lineage>
        <taxon>Eukaryota</taxon>
        <taxon>Metazoa</taxon>
        <taxon>Ecdysozoa</taxon>
        <taxon>Nematoda</taxon>
        <taxon>Chromadorea</taxon>
        <taxon>Rhabditida</taxon>
        <taxon>Rhabditina</taxon>
        <taxon>Rhabditomorpha</taxon>
        <taxon>Strongyloidea</taxon>
        <taxon>Metastrongylidae</taxon>
        <taxon>Parelaphostrongylus</taxon>
    </lineage>
</organism>
<sequence length="121" mass="13736">MVIATSCNNLAVMSTMDESMGLFAPLHQSIKKDPTRFEFTKEEQMYWTILRHAHSTMNNGGLRGLEELEYVDSDVQDNLGKLAKEKQTDEEAAISQQRKNQKEKDDPGRGNIVLTGCCNWK</sequence>
<proteinExistence type="predicted"/>
<evidence type="ECO:0000256" key="1">
    <source>
        <dbReference type="SAM" id="MobiDB-lite"/>
    </source>
</evidence>
<protein>
    <submittedName>
        <fullName evidence="2">Uncharacterized protein</fullName>
    </submittedName>
</protein>
<feature type="region of interest" description="Disordered" evidence="1">
    <location>
        <begin position="83"/>
        <end position="114"/>
    </location>
</feature>
<reference evidence="2" key="1">
    <citation type="submission" date="2021-06" db="EMBL/GenBank/DDBJ databases">
        <title>Parelaphostrongylus tenuis whole genome reference sequence.</title>
        <authorList>
            <person name="Garwood T.J."/>
            <person name="Larsen P.A."/>
            <person name="Fountain-Jones N.M."/>
            <person name="Garbe J.R."/>
            <person name="Macchietto M.G."/>
            <person name="Kania S.A."/>
            <person name="Gerhold R.W."/>
            <person name="Richards J.E."/>
            <person name="Wolf T.M."/>
        </authorList>
    </citation>
    <scope>NUCLEOTIDE SEQUENCE</scope>
    <source>
        <strain evidence="2">MNPRO001-30</strain>
        <tissue evidence="2">Meninges</tissue>
    </source>
</reference>